<dbReference type="Proteomes" id="UP000306544">
    <property type="component" value="Unassembled WGS sequence"/>
</dbReference>
<evidence type="ECO:0000313" key="3">
    <source>
        <dbReference type="Proteomes" id="UP000306544"/>
    </source>
</evidence>
<dbReference type="EMBL" id="VAWA01000002">
    <property type="protein sequence ID" value="TLP79490.1"/>
    <property type="molecule type" value="Genomic_DNA"/>
</dbReference>
<accession>A0A5R9AM51</accession>
<feature type="compositionally biased region" description="Polar residues" evidence="1">
    <location>
        <begin position="62"/>
        <end position="74"/>
    </location>
</feature>
<gene>
    <name evidence="2" type="ORF">FEF27_02560</name>
</gene>
<evidence type="ECO:0000256" key="1">
    <source>
        <dbReference type="SAM" id="MobiDB-lite"/>
    </source>
</evidence>
<evidence type="ECO:0000313" key="2">
    <source>
        <dbReference type="EMBL" id="TLP79490.1"/>
    </source>
</evidence>
<dbReference type="Pfam" id="PF12502">
    <property type="entry name" value="DUF3710"/>
    <property type="match status" value="1"/>
</dbReference>
<feature type="region of interest" description="Disordered" evidence="1">
    <location>
        <begin position="237"/>
        <end position="283"/>
    </location>
</feature>
<feature type="compositionally biased region" description="Basic and acidic residues" evidence="1">
    <location>
        <begin position="237"/>
        <end position="251"/>
    </location>
</feature>
<keyword evidence="3" id="KW-1185">Reference proteome</keyword>
<proteinExistence type="predicted"/>
<dbReference type="InterPro" id="IPR022183">
    <property type="entry name" value="DUF3710"/>
</dbReference>
<reference evidence="2 3" key="1">
    <citation type="submission" date="2019-05" db="EMBL/GenBank/DDBJ databases">
        <title>Nesterenkonia sp. GY239, isolated from the Southern Atlantic Ocean.</title>
        <authorList>
            <person name="Zhang G."/>
        </authorList>
    </citation>
    <scope>NUCLEOTIDE SEQUENCE [LARGE SCALE GENOMIC DNA]</scope>
    <source>
        <strain evidence="2 3">GY239</strain>
    </source>
</reference>
<name>A0A5R9AM51_9MICC</name>
<feature type="compositionally biased region" description="Acidic residues" evidence="1">
    <location>
        <begin position="25"/>
        <end position="41"/>
    </location>
</feature>
<protein>
    <submittedName>
        <fullName evidence="2">DUF3710 domain-containing protein</fullName>
    </submittedName>
</protein>
<dbReference type="AlphaFoldDB" id="A0A5R9AM51"/>
<dbReference type="RefSeq" id="WP_138169251.1">
    <property type="nucleotide sequence ID" value="NZ_VAWA01000002.1"/>
</dbReference>
<comment type="caution">
    <text evidence="2">The sequence shown here is derived from an EMBL/GenBank/DDBJ whole genome shotgun (WGS) entry which is preliminary data.</text>
</comment>
<dbReference type="OrthoDB" id="8480367at2"/>
<feature type="region of interest" description="Disordered" evidence="1">
    <location>
        <begin position="1"/>
        <end position="85"/>
    </location>
</feature>
<sequence length="283" mass="30241">MLFGKKKKDQPQQPATIKEALASESDADESEVEITEAEVTDNGDAVTGDQEAVTDSAAEEPAQQNRPPASTFTPGQGPHDAKEVDTSKGYLDFGAILVPAARGQKIRLDIDQKTKRVVSLTITIGQASIQLQAFSAPKSGGVWKDVREQIQESVTKQKGRARVLEGRFGKELHARVPTVLKDGRQGWRAARFIGSEGSRWFLRGVIGGRGALDRKASAGVEELFSRIVVVRGEDPLPPRELLKLKSPEGAKRVAASAQRNRANGVAAAGQGGDSGASRDGKNP</sequence>
<organism evidence="2 3">
    <name type="scientific">Nesterenkonia sphaerica</name>
    <dbReference type="NCBI Taxonomy" id="1804988"/>
    <lineage>
        <taxon>Bacteria</taxon>
        <taxon>Bacillati</taxon>
        <taxon>Actinomycetota</taxon>
        <taxon>Actinomycetes</taxon>
        <taxon>Micrococcales</taxon>
        <taxon>Micrococcaceae</taxon>
        <taxon>Nesterenkonia</taxon>
    </lineage>
</organism>